<organism evidence="1">
    <name type="scientific">Anguilla anguilla</name>
    <name type="common">European freshwater eel</name>
    <name type="synonym">Muraena anguilla</name>
    <dbReference type="NCBI Taxonomy" id="7936"/>
    <lineage>
        <taxon>Eukaryota</taxon>
        <taxon>Metazoa</taxon>
        <taxon>Chordata</taxon>
        <taxon>Craniata</taxon>
        <taxon>Vertebrata</taxon>
        <taxon>Euteleostomi</taxon>
        <taxon>Actinopterygii</taxon>
        <taxon>Neopterygii</taxon>
        <taxon>Teleostei</taxon>
        <taxon>Anguilliformes</taxon>
        <taxon>Anguillidae</taxon>
        <taxon>Anguilla</taxon>
    </lineage>
</organism>
<dbReference type="EMBL" id="GBXM01097616">
    <property type="protein sequence ID" value="JAH10961.1"/>
    <property type="molecule type" value="Transcribed_RNA"/>
</dbReference>
<accession>A0A0E9Q248</accession>
<proteinExistence type="predicted"/>
<reference evidence="1" key="1">
    <citation type="submission" date="2014-11" db="EMBL/GenBank/DDBJ databases">
        <authorList>
            <person name="Amaro Gonzalez C."/>
        </authorList>
    </citation>
    <scope>NUCLEOTIDE SEQUENCE</scope>
</reference>
<name>A0A0E9Q248_ANGAN</name>
<reference evidence="1" key="2">
    <citation type="journal article" date="2015" name="Fish Shellfish Immunol.">
        <title>Early steps in the European eel (Anguilla anguilla)-Vibrio vulnificus interaction in the gills: Role of the RtxA13 toxin.</title>
        <authorList>
            <person name="Callol A."/>
            <person name="Pajuelo D."/>
            <person name="Ebbesson L."/>
            <person name="Teles M."/>
            <person name="MacKenzie S."/>
            <person name="Amaro C."/>
        </authorList>
    </citation>
    <scope>NUCLEOTIDE SEQUENCE</scope>
</reference>
<dbReference type="AlphaFoldDB" id="A0A0E9Q248"/>
<sequence length="71" mass="8080">MPREQYLYFLSMFSVLFEETFHKKVQRKACYVSASKQGPCISFLLQSSGARLSPEPLCLSTRTILGSRNCV</sequence>
<protein>
    <submittedName>
        <fullName evidence="1">Uncharacterized protein</fullName>
    </submittedName>
</protein>
<evidence type="ECO:0000313" key="1">
    <source>
        <dbReference type="EMBL" id="JAH10961.1"/>
    </source>
</evidence>